<proteinExistence type="predicted"/>
<sequence>MNRQIWTRRNFNNNNPKSYPCPTCNVGILDLNRILTKITPTGKEMEYYNYDNGIEHLFSGILQCKNADCKELVTISGQCLKDIVFGKELPDGQLIEDRYSDYFPKYFYPNLRLFHLSDKVPTNVAEQINLSFSNYFDDLSSCANRIRHSIELILDDLKAPKWKKTNGGNIHKFKVLHRRIQHYGKRNKNIANHLLALKIIGNEGSHIGNLQTDDILDAYEILEQLIEFAYIKKTKRIAELAKEIVVLNKPRTKK</sequence>
<evidence type="ECO:0000313" key="3">
    <source>
        <dbReference type="Proteomes" id="UP000533900"/>
    </source>
</evidence>
<organism evidence="2 3">
    <name type="scientific">Winogradskyella flava</name>
    <dbReference type="NCBI Taxonomy" id="1884876"/>
    <lineage>
        <taxon>Bacteria</taxon>
        <taxon>Pseudomonadati</taxon>
        <taxon>Bacteroidota</taxon>
        <taxon>Flavobacteriia</taxon>
        <taxon>Flavobacteriales</taxon>
        <taxon>Flavobacteriaceae</taxon>
        <taxon>Winogradskyella</taxon>
    </lineage>
</organism>
<dbReference type="AlphaFoldDB" id="A0A842IV36"/>
<dbReference type="EMBL" id="JACLCP010000002">
    <property type="protein sequence ID" value="MBC2845207.1"/>
    <property type="molecule type" value="Genomic_DNA"/>
</dbReference>
<comment type="caution">
    <text evidence="2">The sequence shown here is derived from an EMBL/GenBank/DDBJ whole genome shotgun (WGS) entry which is preliminary data.</text>
</comment>
<keyword evidence="3" id="KW-1185">Reference proteome</keyword>
<protein>
    <submittedName>
        <fullName evidence="2">DUF4145 domain-containing protein</fullName>
    </submittedName>
</protein>
<dbReference type="Pfam" id="PF13643">
    <property type="entry name" value="DUF4145"/>
    <property type="match status" value="1"/>
</dbReference>
<reference evidence="2" key="1">
    <citation type="submission" date="2020-08" db="EMBL/GenBank/DDBJ databases">
        <title>Winogradskyella ouciana sp. nov., isolated from the hadal seawater of the Mariana Trench.</title>
        <authorList>
            <person name="He X."/>
        </authorList>
    </citation>
    <scope>NUCLEOTIDE SEQUENCE [LARGE SCALE GENOMIC DNA]</scope>
    <source>
        <strain evidence="2">KCTC 52348</strain>
    </source>
</reference>
<evidence type="ECO:0000313" key="2">
    <source>
        <dbReference type="EMBL" id="MBC2845207.1"/>
    </source>
</evidence>
<gene>
    <name evidence="2" type="ORF">H7F21_08890</name>
</gene>
<dbReference type="RefSeq" id="WP_185788917.1">
    <property type="nucleotide sequence ID" value="NZ_JACLCP010000002.1"/>
</dbReference>
<evidence type="ECO:0000259" key="1">
    <source>
        <dbReference type="Pfam" id="PF13643"/>
    </source>
</evidence>
<accession>A0A842IV36</accession>
<dbReference type="InterPro" id="IPR025285">
    <property type="entry name" value="DUF4145"/>
</dbReference>
<dbReference type="Proteomes" id="UP000533900">
    <property type="component" value="Unassembled WGS sequence"/>
</dbReference>
<name>A0A842IV36_9FLAO</name>
<feature type="domain" description="DUF4145" evidence="1">
    <location>
        <begin position="136"/>
        <end position="223"/>
    </location>
</feature>